<organism evidence="1">
    <name type="scientific">marine sediment metagenome</name>
    <dbReference type="NCBI Taxonomy" id="412755"/>
    <lineage>
        <taxon>unclassified sequences</taxon>
        <taxon>metagenomes</taxon>
        <taxon>ecological metagenomes</taxon>
    </lineage>
</organism>
<protein>
    <submittedName>
        <fullName evidence="1">Uncharacterized protein</fullName>
    </submittedName>
</protein>
<reference evidence="1" key="1">
    <citation type="journal article" date="2015" name="Nature">
        <title>Complex archaea that bridge the gap between prokaryotes and eukaryotes.</title>
        <authorList>
            <person name="Spang A."/>
            <person name="Saw J.H."/>
            <person name="Jorgensen S.L."/>
            <person name="Zaremba-Niedzwiedzka K."/>
            <person name="Martijn J."/>
            <person name="Lind A.E."/>
            <person name="van Eijk R."/>
            <person name="Schleper C."/>
            <person name="Guy L."/>
            <person name="Ettema T.J."/>
        </authorList>
    </citation>
    <scope>NUCLEOTIDE SEQUENCE</scope>
</reference>
<sequence>MTDLQIKKITKEANYLINQQHPLLYSVIKEYMVSYILKALDNLNYEVKKRRAK</sequence>
<accession>A0A0F9BRG8</accession>
<proteinExistence type="predicted"/>
<dbReference type="EMBL" id="LAZR01039648">
    <property type="protein sequence ID" value="KKL16467.1"/>
    <property type="molecule type" value="Genomic_DNA"/>
</dbReference>
<evidence type="ECO:0000313" key="1">
    <source>
        <dbReference type="EMBL" id="KKL16467.1"/>
    </source>
</evidence>
<dbReference type="AlphaFoldDB" id="A0A0F9BRG8"/>
<gene>
    <name evidence="1" type="ORF">LCGC14_2495250</name>
</gene>
<comment type="caution">
    <text evidence="1">The sequence shown here is derived from an EMBL/GenBank/DDBJ whole genome shotgun (WGS) entry which is preliminary data.</text>
</comment>
<name>A0A0F9BRG8_9ZZZZ</name>